<gene>
    <name evidence="2" type="ORF">FHR92_002909</name>
</gene>
<dbReference type="InterPro" id="IPR034660">
    <property type="entry name" value="DinB/YfiT-like"/>
</dbReference>
<sequence>MNTTQSLHRLEELTHTYLEELQFITLEQLNTSPNEAEWSLGQMYQHLINSALYMQISNINICLNQDQDHNLDENNKGEKTDAGHQVFELGGFPPVRIHVPASPQYTPVNPENKEQLIEGMNNVLVNMKEIEPRLQQFPSMNTVPHPSLGSLNAEEWFSLVEMHYRHHLHQRDRLYEFLNISYK</sequence>
<dbReference type="Pfam" id="PF12867">
    <property type="entry name" value="DinB_2"/>
    <property type="match status" value="1"/>
</dbReference>
<evidence type="ECO:0000259" key="1">
    <source>
        <dbReference type="Pfam" id="PF12867"/>
    </source>
</evidence>
<feature type="domain" description="DinB-like" evidence="1">
    <location>
        <begin position="10"/>
        <end position="170"/>
    </location>
</feature>
<evidence type="ECO:0000313" key="2">
    <source>
        <dbReference type="EMBL" id="MBA9086431.1"/>
    </source>
</evidence>
<dbReference type="Proteomes" id="UP000567067">
    <property type="component" value="Unassembled WGS sequence"/>
</dbReference>
<dbReference type="AlphaFoldDB" id="A0A7W3SUE0"/>
<keyword evidence="3" id="KW-1185">Reference proteome</keyword>
<organism evidence="2 3">
    <name type="scientific">Fontibacillus solani</name>
    <dbReference type="NCBI Taxonomy" id="1572857"/>
    <lineage>
        <taxon>Bacteria</taxon>
        <taxon>Bacillati</taxon>
        <taxon>Bacillota</taxon>
        <taxon>Bacilli</taxon>
        <taxon>Bacillales</taxon>
        <taxon>Paenibacillaceae</taxon>
        <taxon>Fontibacillus</taxon>
    </lineage>
</organism>
<proteinExistence type="predicted"/>
<name>A0A7W3SUE0_9BACL</name>
<dbReference type="EMBL" id="JACJIP010000018">
    <property type="protein sequence ID" value="MBA9086431.1"/>
    <property type="molecule type" value="Genomic_DNA"/>
</dbReference>
<protein>
    <recommendedName>
        <fullName evidence="1">DinB-like domain-containing protein</fullName>
    </recommendedName>
</protein>
<dbReference type="SUPFAM" id="SSF109854">
    <property type="entry name" value="DinB/YfiT-like putative metalloenzymes"/>
    <property type="match status" value="1"/>
</dbReference>
<reference evidence="2 3" key="1">
    <citation type="submission" date="2020-08" db="EMBL/GenBank/DDBJ databases">
        <title>Genomic Encyclopedia of Type Strains, Phase III (KMG-III): the genomes of soil and plant-associated and newly described type strains.</title>
        <authorList>
            <person name="Whitman W."/>
        </authorList>
    </citation>
    <scope>NUCLEOTIDE SEQUENCE [LARGE SCALE GENOMIC DNA]</scope>
    <source>
        <strain evidence="2 3">CECT 8693</strain>
    </source>
</reference>
<dbReference type="RefSeq" id="WP_182536558.1">
    <property type="nucleotide sequence ID" value="NZ_JACJIP010000018.1"/>
</dbReference>
<dbReference type="Gene3D" id="1.20.120.450">
    <property type="entry name" value="dinb family like domain"/>
    <property type="match status" value="1"/>
</dbReference>
<comment type="caution">
    <text evidence="2">The sequence shown here is derived from an EMBL/GenBank/DDBJ whole genome shotgun (WGS) entry which is preliminary data.</text>
</comment>
<evidence type="ECO:0000313" key="3">
    <source>
        <dbReference type="Proteomes" id="UP000567067"/>
    </source>
</evidence>
<accession>A0A7W3SUE0</accession>
<dbReference type="InterPro" id="IPR024775">
    <property type="entry name" value="DinB-like"/>
</dbReference>